<keyword evidence="4" id="KW-1185">Reference proteome</keyword>
<accession>A0A8X8W3Y2</accession>
<feature type="region of interest" description="Disordered" evidence="2">
    <location>
        <begin position="259"/>
        <end position="284"/>
    </location>
</feature>
<protein>
    <submittedName>
        <fullName evidence="3">Uncharacterized protein</fullName>
    </submittedName>
</protein>
<dbReference type="AlphaFoldDB" id="A0A8X8W3Y2"/>
<dbReference type="PANTHER" id="PTHR34380:SF1">
    <property type="entry name" value="OS01G0221300 PROTEIN"/>
    <property type="match status" value="1"/>
</dbReference>
<gene>
    <name evidence="3" type="ORF">SASPL_152949</name>
</gene>
<organism evidence="3">
    <name type="scientific">Salvia splendens</name>
    <name type="common">Scarlet sage</name>
    <dbReference type="NCBI Taxonomy" id="180675"/>
    <lineage>
        <taxon>Eukaryota</taxon>
        <taxon>Viridiplantae</taxon>
        <taxon>Streptophyta</taxon>
        <taxon>Embryophyta</taxon>
        <taxon>Tracheophyta</taxon>
        <taxon>Spermatophyta</taxon>
        <taxon>Magnoliopsida</taxon>
        <taxon>eudicotyledons</taxon>
        <taxon>Gunneridae</taxon>
        <taxon>Pentapetalae</taxon>
        <taxon>asterids</taxon>
        <taxon>lamiids</taxon>
        <taxon>Lamiales</taxon>
        <taxon>Lamiaceae</taxon>
        <taxon>Nepetoideae</taxon>
        <taxon>Mentheae</taxon>
        <taxon>Salviinae</taxon>
        <taxon>Salvia</taxon>
        <taxon>Salvia subgen. Calosphace</taxon>
        <taxon>core Calosphace</taxon>
    </lineage>
</organism>
<dbReference type="PANTHER" id="PTHR34380">
    <property type="entry name" value="BNAA03G12380D PROTEIN"/>
    <property type="match status" value="1"/>
</dbReference>
<comment type="caution">
    <text evidence="3">The sequence shown here is derived from an EMBL/GenBank/DDBJ whole genome shotgun (WGS) entry which is preliminary data.</text>
</comment>
<name>A0A8X8W3Y2_SALSN</name>
<proteinExistence type="predicted"/>
<feature type="compositionally biased region" description="Polar residues" evidence="2">
    <location>
        <begin position="171"/>
        <end position="186"/>
    </location>
</feature>
<evidence type="ECO:0000313" key="3">
    <source>
        <dbReference type="EMBL" id="KAG6387757.1"/>
    </source>
</evidence>
<dbReference type="EMBL" id="PNBA02000021">
    <property type="protein sequence ID" value="KAG6387757.1"/>
    <property type="molecule type" value="Genomic_DNA"/>
</dbReference>
<reference evidence="3" key="2">
    <citation type="submission" date="2020-08" db="EMBL/GenBank/DDBJ databases">
        <title>Plant Genome Project.</title>
        <authorList>
            <person name="Zhang R.-G."/>
        </authorList>
    </citation>
    <scope>NUCLEOTIDE SEQUENCE</scope>
    <source>
        <strain evidence="3">Huo1</strain>
        <tissue evidence="3">Leaf</tissue>
    </source>
</reference>
<reference evidence="3" key="1">
    <citation type="submission" date="2018-01" db="EMBL/GenBank/DDBJ databases">
        <authorList>
            <person name="Mao J.F."/>
        </authorList>
    </citation>
    <scope>NUCLEOTIDE SEQUENCE</scope>
    <source>
        <strain evidence="3">Huo1</strain>
        <tissue evidence="3">Leaf</tissue>
    </source>
</reference>
<feature type="region of interest" description="Disordered" evidence="2">
    <location>
        <begin position="147"/>
        <end position="190"/>
    </location>
</feature>
<evidence type="ECO:0000313" key="4">
    <source>
        <dbReference type="Proteomes" id="UP000298416"/>
    </source>
</evidence>
<feature type="coiled-coil region" evidence="1">
    <location>
        <begin position="83"/>
        <end position="117"/>
    </location>
</feature>
<dbReference type="Proteomes" id="UP000298416">
    <property type="component" value="Unassembled WGS sequence"/>
</dbReference>
<keyword evidence="1" id="KW-0175">Coiled coil</keyword>
<sequence>MEVDKGIKLVEQETGNCFRSGVRLEREYKECIGCIDLQDKIKKANEKCAILELDIGKKDILIDRLELKVGFRELENVEFLDEFALLMNENEALVCEKRKAESELELWKLKCKQMEVRVMEWANKLADGTTKVVLDLQAMCSGEMNHRDGSSSGFNVEGGHPSAVGAATEDGANQASNPSNHCTYTDGSEGDQTCIVKSSVKKRLDFALERSPLQKHSPSNLGYRPPLEPIGHSDDDLDIEHSLEDGVESPLKNMYKTTAEHKSDEEETSCSTAGQPFRMHKRRKVRKGFAQIVTSESESDDKIPLSRLTHRPDTQPRRRFVNDSCFGNNLRQVTPRRHLLRVGYIKDNSVSGKCSQRRSGNRGDLGISENTTDTLLEDEMEGMSRVLKMKVLVVILWTAQMYQTATMGLIMMAHSLGIVRTNLNVIQVRDRHGECTGEGRGGVMFDQRKDELADTGAWRRVCRASSEPGLDGKKCKICI</sequence>
<evidence type="ECO:0000256" key="1">
    <source>
        <dbReference type="SAM" id="Coils"/>
    </source>
</evidence>
<evidence type="ECO:0000256" key="2">
    <source>
        <dbReference type="SAM" id="MobiDB-lite"/>
    </source>
</evidence>
<feature type="region of interest" description="Disordered" evidence="2">
    <location>
        <begin position="209"/>
        <end position="236"/>
    </location>
</feature>